<dbReference type="Ensembl" id="ENSHHUT00000048724.1">
    <property type="protein sequence ID" value="ENSHHUP00000047003.1"/>
    <property type="gene ID" value="ENSHHUG00000028575.1"/>
</dbReference>
<keyword evidence="2" id="KW-1185">Reference proteome</keyword>
<sequence length="64" mass="7133">MGCPPNCVIRSLKTVPLVFSVPSISLFGLECLEGREITVDTEVVNMLEEGYNNHLLSVRVNRGW</sequence>
<evidence type="ECO:0000313" key="2">
    <source>
        <dbReference type="Proteomes" id="UP000314982"/>
    </source>
</evidence>
<reference evidence="1" key="3">
    <citation type="submission" date="2025-09" db="UniProtKB">
        <authorList>
            <consortium name="Ensembl"/>
        </authorList>
    </citation>
    <scope>IDENTIFICATION</scope>
</reference>
<reference evidence="1" key="2">
    <citation type="submission" date="2025-08" db="UniProtKB">
        <authorList>
            <consortium name="Ensembl"/>
        </authorList>
    </citation>
    <scope>IDENTIFICATION</scope>
</reference>
<organism evidence="1 2">
    <name type="scientific">Hucho hucho</name>
    <name type="common">huchen</name>
    <dbReference type="NCBI Taxonomy" id="62062"/>
    <lineage>
        <taxon>Eukaryota</taxon>
        <taxon>Metazoa</taxon>
        <taxon>Chordata</taxon>
        <taxon>Craniata</taxon>
        <taxon>Vertebrata</taxon>
        <taxon>Euteleostomi</taxon>
        <taxon>Actinopterygii</taxon>
        <taxon>Neopterygii</taxon>
        <taxon>Teleostei</taxon>
        <taxon>Protacanthopterygii</taxon>
        <taxon>Salmoniformes</taxon>
        <taxon>Salmonidae</taxon>
        <taxon>Salmoninae</taxon>
        <taxon>Hucho</taxon>
    </lineage>
</organism>
<dbReference type="Proteomes" id="UP000314982">
    <property type="component" value="Unassembled WGS sequence"/>
</dbReference>
<dbReference type="GeneTree" id="ENSGT00940000157740"/>
<proteinExistence type="predicted"/>
<dbReference type="InterPro" id="IPR011024">
    <property type="entry name" value="G_crystallin-like"/>
</dbReference>
<reference evidence="2" key="1">
    <citation type="submission" date="2018-06" db="EMBL/GenBank/DDBJ databases">
        <title>Genome assembly of Danube salmon.</title>
        <authorList>
            <person name="Macqueen D.J."/>
            <person name="Gundappa M.K."/>
        </authorList>
    </citation>
    <scope>NUCLEOTIDE SEQUENCE [LARGE SCALE GENOMIC DNA]</scope>
</reference>
<dbReference type="SUPFAM" id="SSF49695">
    <property type="entry name" value="gamma-Crystallin-like"/>
    <property type="match status" value="1"/>
</dbReference>
<evidence type="ECO:0000313" key="1">
    <source>
        <dbReference type="Ensembl" id="ENSHHUP00000047003.1"/>
    </source>
</evidence>
<dbReference type="AlphaFoldDB" id="A0A4W5NAK9"/>
<name>A0A4W5NAK9_9TELE</name>
<accession>A0A4W5NAK9</accession>
<protein>
    <submittedName>
        <fullName evidence="1">Uncharacterized protein</fullName>
    </submittedName>
</protein>